<dbReference type="Proteomes" id="UP000509510">
    <property type="component" value="Chromosome I"/>
</dbReference>
<protein>
    <submittedName>
        <fullName evidence="1">Uncharacterized protein</fullName>
    </submittedName>
</protein>
<keyword evidence="2" id="KW-1185">Reference proteome</keyword>
<dbReference type="RefSeq" id="XP_035340586.1">
    <property type="nucleotide sequence ID" value="XM_035484693.1"/>
</dbReference>
<gene>
    <name evidence="1" type="ORF">TRUGW13939_01493</name>
</gene>
<evidence type="ECO:0000313" key="1">
    <source>
        <dbReference type="EMBL" id="QKX54407.1"/>
    </source>
</evidence>
<dbReference type="AlphaFoldDB" id="A0A7H8QKD9"/>
<reference evidence="2" key="1">
    <citation type="submission" date="2020-06" db="EMBL/GenBank/DDBJ databases">
        <title>A chromosome-scale genome assembly of Talaromyces rugulosus W13939.</title>
        <authorList>
            <person name="Wang B."/>
            <person name="Guo L."/>
            <person name="Ye K."/>
            <person name="Wang L."/>
        </authorList>
    </citation>
    <scope>NUCLEOTIDE SEQUENCE [LARGE SCALE GENOMIC DNA]</scope>
    <source>
        <strain evidence="2">W13939</strain>
    </source>
</reference>
<name>A0A7H8QKD9_TALRU</name>
<dbReference type="OrthoDB" id="4362036at2759"/>
<accession>A0A7H8QKD9</accession>
<dbReference type="GeneID" id="55989004"/>
<organism evidence="1 2">
    <name type="scientific">Talaromyces rugulosus</name>
    <name type="common">Penicillium rugulosum</name>
    <dbReference type="NCBI Taxonomy" id="121627"/>
    <lineage>
        <taxon>Eukaryota</taxon>
        <taxon>Fungi</taxon>
        <taxon>Dikarya</taxon>
        <taxon>Ascomycota</taxon>
        <taxon>Pezizomycotina</taxon>
        <taxon>Eurotiomycetes</taxon>
        <taxon>Eurotiomycetidae</taxon>
        <taxon>Eurotiales</taxon>
        <taxon>Trichocomaceae</taxon>
        <taxon>Talaromyces</taxon>
        <taxon>Talaromyces sect. Islandici</taxon>
    </lineage>
</organism>
<dbReference type="EMBL" id="CP055898">
    <property type="protein sequence ID" value="QKX54407.1"/>
    <property type="molecule type" value="Genomic_DNA"/>
</dbReference>
<sequence length="200" mass="21899">MSAMSRQEAMQKLAAFKQLHSSKIDNVLTNRTLYFRFEPGVDTIIGSTGFEGCFGVVIVSARGCVVAHMTPTGNSVNNAKAKIESYYNSYPAILDDEKAYIYAQVNYFSGPNQGNVMYPELYGQLFAHLKSLHSDGAAPTLVKYVDPQDVCHDPKGNPLPGFNSDNAEYASLVVKSGADQNSAPIVQFITTDMQYHAVRV</sequence>
<dbReference type="KEGG" id="trg:TRUGW13939_01493"/>
<proteinExistence type="predicted"/>
<evidence type="ECO:0000313" key="2">
    <source>
        <dbReference type="Proteomes" id="UP000509510"/>
    </source>
</evidence>